<dbReference type="InterPro" id="IPR000408">
    <property type="entry name" value="Reg_chr_condens"/>
</dbReference>
<proteinExistence type="predicted"/>
<dbReference type="Gene3D" id="2.130.10.30">
    <property type="entry name" value="Regulator of chromosome condensation 1/beta-lactamase-inhibitor protein II"/>
    <property type="match status" value="2"/>
</dbReference>
<protein>
    <submittedName>
        <fullName evidence="1">Regulator of chromosome condensation protein</fullName>
    </submittedName>
</protein>
<accession>A0A481Z9F8</accession>
<dbReference type="EMBL" id="MK500525">
    <property type="protein sequence ID" value="QBK91321.1"/>
    <property type="molecule type" value="Genomic_DNA"/>
</dbReference>
<organism evidence="1">
    <name type="scientific">Pithovirus LCPAC202</name>
    <dbReference type="NCBI Taxonomy" id="2506592"/>
    <lineage>
        <taxon>Viruses</taxon>
        <taxon>Pithoviruses</taxon>
    </lineage>
</organism>
<evidence type="ECO:0000313" key="1">
    <source>
        <dbReference type="EMBL" id="QBK91321.1"/>
    </source>
</evidence>
<dbReference type="Pfam" id="PF00415">
    <property type="entry name" value="RCC1"/>
    <property type="match status" value="1"/>
</dbReference>
<dbReference type="InterPro" id="IPR009091">
    <property type="entry name" value="RCC1/BLIP-II"/>
</dbReference>
<name>A0A481Z9F8_9VIRU</name>
<dbReference type="PROSITE" id="PS50012">
    <property type="entry name" value="RCC1_3"/>
    <property type="match status" value="1"/>
</dbReference>
<reference evidence="1" key="1">
    <citation type="journal article" date="2019" name="MBio">
        <title>Virus Genomes from Deep Sea Sediments Expand the Ocean Megavirome and Support Independent Origins of Viral Gigantism.</title>
        <authorList>
            <person name="Backstrom D."/>
            <person name="Yutin N."/>
            <person name="Jorgensen S.L."/>
            <person name="Dharamshi J."/>
            <person name="Homa F."/>
            <person name="Zaremba-Niedwiedzka K."/>
            <person name="Spang A."/>
            <person name="Wolf Y.I."/>
            <person name="Koonin E.V."/>
            <person name="Ettema T.J."/>
        </authorList>
    </citation>
    <scope>NUCLEOTIDE SEQUENCE</scope>
</reference>
<dbReference type="SUPFAM" id="SSF50985">
    <property type="entry name" value="RCC1/BLIP-II"/>
    <property type="match status" value="1"/>
</dbReference>
<gene>
    <name evidence="1" type="ORF">LCPAC202_02950</name>
</gene>
<dbReference type="InterPro" id="IPR051553">
    <property type="entry name" value="Ran_GTPase-activating"/>
</dbReference>
<dbReference type="PANTHER" id="PTHR45982">
    <property type="entry name" value="REGULATOR OF CHROMOSOME CONDENSATION"/>
    <property type="match status" value="1"/>
</dbReference>
<sequence length="357" mass="39691">MKTFTIKQICEFSSKDDKSPLISVGYEHYAISQGCILNMAGNNTYGQLGDGTRVNSKVLVPISFSSKIIGVACGQCFTVVITEDGKTYSWGQHLRTKLFHPINSSVKKHTRDNLIPILVKKIKSRRAIKVSATTWSYIVLFDDGSVFIKVQNCKEGFMFSLYNKIVDVAINSEVYLITENGSLFEVDMGLGSLSRKKPETSDITTRQIKLPGKEKVVEISAGEQFLTILSESGKVYTYCVSNVWTTDDGKEHPNVREGYIGKYGPGGSFLEKRNPPSFEDLGGQIFTISSNYDTSIALSKDGESYIWCPDVIISPAINIPTGCKIEDIHVGYNFAILSLDDGNIYYWGNERFPVLKI</sequence>
<dbReference type="PANTHER" id="PTHR45982:SF1">
    <property type="entry name" value="REGULATOR OF CHROMOSOME CONDENSATION"/>
    <property type="match status" value="1"/>
</dbReference>